<comment type="caution">
    <text evidence="2">The sequence shown here is derived from an EMBL/GenBank/DDBJ whole genome shotgun (WGS) entry which is preliminary data.</text>
</comment>
<organism evidence="2 3">
    <name type="scientific">Aquimarina gracilis</name>
    <dbReference type="NCBI Taxonomy" id="874422"/>
    <lineage>
        <taxon>Bacteria</taxon>
        <taxon>Pseudomonadati</taxon>
        <taxon>Bacteroidota</taxon>
        <taxon>Flavobacteriia</taxon>
        <taxon>Flavobacteriales</taxon>
        <taxon>Flavobacteriaceae</taxon>
        <taxon>Aquimarina</taxon>
    </lineage>
</organism>
<protein>
    <submittedName>
        <fullName evidence="2">Cupin domain-containing protein</fullName>
    </submittedName>
</protein>
<evidence type="ECO:0000259" key="1">
    <source>
        <dbReference type="Pfam" id="PF07883"/>
    </source>
</evidence>
<dbReference type="Gene3D" id="2.60.120.10">
    <property type="entry name" value="Jelly Rolls"/>
    <property type="match status" value="1"/>
</dbReference>
<evidence type="ECO:0000313" key="2">
    <source>
        <dbReference type="EMBL" id="MEB3346697.1"/>
    </source>
</evidence>
<dbReference type="RefSeq" id="WP_324180723.1">
    <property type="nucleotide sequence ID" value="NZ_BAABAW010000006.1"/>
</dbReference>
<evidence type="ECO:0000313" key="3">
    <source>
        <dbReference type="Proteomes" id="UP001327027"/>
    </source>
</evidence>
<feature type="domain" description="Cupin type-2" evidence="1">
    <location>
        <begin position="225"/>
        <end position="273"/>
    </location>
</feature>
<dbReference type="InterPro" id="IPR013096">
    <property type="entry name" value="Cupin_2"/>
</dbReference>
<gene>
    <name evidence="2" type="ORF">U6A24_14560</name>
</gene>
<dbReference type="EMBL" id="JAYKLX010000006">
    <property type="protein sequence ID" value="MEB3346697.1"/>
    <property type="molecule type" value="Genomic_DNA"/>
</dbReference>
<proteinExistence type="predicted"/>
<accession>A0ABU5ZXW6</accession>
<dbReference type="SUPFAM" id="SSF51182">
    <property type="entry name" value="RmlC-like cupins"/>
    <property type="match status" value="1"/>
</dbReference>
<dbReference type="Proteomes" id="UP001327027">
    <property type="component" value="Unassembled WGS sequence"/>
</dbReference>
<dbReference type="InterPro" id="IPR011051">
    <property type="entry name" value="RmlC_Cupin_sf"/>
</dbReference>
<name>A0ABU5ZXW6_9FLAO</name>
<dbReference type="Pfam" id="PF07883">
    <property type="entry name" value="Cupin_2"/>
    <property type="match status" value="1"/>
</dbReference>
<reference evidence="2 3" key="1">
    <citation type="journal article" date="2013" name="Int. J. Syst. Evol. Microbiol.">
        <title>Aquimarina gracilis sp. nov., isolated from the gut microflora of a mussel, Mytilus coruscus, and emended description of Aquimarina spongiae.</title>
        <authorList>
            <person name="Park S.C."/>
            <person name="Choe H.N."/>
            <person name="Baik K.S."/>
            <person name="Seong C.N."/>
        </authorList>
    </citation>
    <scope>NUCLEOTIDE SEQUENCE [LARGE SCALE GENOMIC DNA]</scope>
    <source>
        <strain evidence="2 3">PSC32</strain>
    </source>
</reference>
<sequence length="279" mass="31639">MKTFKNTIVIVIHCLLTSNIIAGVTSRDFNKKKLSNQIEYVSYNEAEEIIVSYVNDYKSDRFASEVRTVGIEVPDYGTWSVIVTGKKLSNEWEVVLKKGLPTNPTYVYKIEFETLKAIYNREINALTAQGKAFSGDYTPMSVWEMEGFTPSPDDDSKLNAFSFHFWTKGFPEIIPFREGTTRKAHGSNFTVFYYEKGLRTAWYRILPGEKVRDDAREQAAPFPMLGVTIKGTIEGKVDGKRITVAEGNTVFIPANVAHKWWNDKDEVVEVVLIMFGKGA</sequence>
<dbReference type="InterPro" id="IPR014710">
    <property type="entry name" value="RmlC-like_jellyroll"/>
</dbReference>
<keyword evidence="3" id="KW-1185">Reference proteome</keyword>